<sequence length="190" mass="21587">MSGVVLMVDRSVPSLEWVQRSFPITRSGLLDDRDVLVHSIGCSIWNTFGHEKGYMAIVECPAPNTHAADIRSDSGWFKMHQDHPSCLIEFERYQGVQDQYKIECKLKNLMEACSRWEFSADVLILSIWSKGVVASPDLTALKTIFYRGFTSSKGLRIQLPSTINVILNRFYFVDNGTSINLHDIKSELLK</sequence>
<keyword evidence="2" id="KW-1185">Reference proteome</keyword>
<name>A0A1I6VHD6_9GAMM</name>
<protein>
    <submittedName>
        <fullName evidence="1">Uncharacterized protein</fullName>
    </submittedName>
</protein>
<evidence type="ECO:0000313" key="2">
    <source>
        <dbReference type="Proteomes" id="UP000182827"/>
    </source>
</evidence>
<gene>
    <name evidence="1" type="ORF">SAMN05444586_102611</name>
</gene>
<evidence type="ECO:0000313" key="1">
    <source>
        <dbReference type="EMBL" id="SFT13156.1"/>
    </source>
</evidence>
<accession>A0A1I6VHD6</accession>
<dbReference type="Proteomes" id="UP000182827">
    <property type="component" value="Unassembled WGS sequence"/>
</dbReference>
<reference evidence="2" key="1">
    <citation type="submission" date="2016-10" db="EMBL/GenBank/DDBJ databases">
        <authorList>
            <person name="Varghese N."/>
            <person name="Submissions S."/>
        </authorList>
    </citation>
    <scope>NUCLEOTIDE SEQUENCE [LARGE SCALE GENOMIC DNA]</scope>
    <source>
        <strain evidence="2">ANC 5076</strain>
    </source>
</reference>
<proteinExistence type="predicted"/>
<dbReference type="EMBL" id="FOZU01000026">
    <property type="protein sequence ID" value="SFT13156.1"/>
    <property type="molecule type" value="Genomic_DNA"/>
</dbReference>
<dbReference type="AlphaFoldDB" id="A0A1I6VHD6"/>
<organism evidence="1 2">
    <name type="scientific">Acinetobacter bohemicus</name>
    <dbReference type="NCBI Taxonomy" id="1435036"/>
    <lineage>
        <taxon>Bacteria</taxon>
        <taxon>Pseudomonadati</taxon>
        <taxon>Pseudomonadota</taxon>
        <taxon>Gammaproteobacteria</taxon>
        <taxon>Moraxellales</taxon>
        <taxon>Moraxellaceae</taxon>
        <taxon>Acinetobacter</taxon>
    </lineage>
</organism>